<evidence type="ECO:0000313" key="3">
    <source>
        <dbReference type="Proteomes" id="UP001148838"/>
    </source>
</evidence>
<feature type="compositionally biased region" description="Basic residues" evidence="1">
    <location>
        <begin position="403"/>
        <end position="426"/>
    </location>
</feature>
<dbReference type="EMBL" id="JAJSOF020000023">
    <property type="protein sequence ID" value="KAJ4435511.1"/>
    <property type="molecule type" value="Genomic_DNA"/>
</dbReference>
<feature type="compositionally biased region" description="Basic residues" evidence="1">
    <location>
        <begin position="302"/>
        <end position="346"/>
    </location>
</feature>
<sequence length="470" mass="56251">MLEGECRDKVALEIQSMIKINWGTELYLYGGSREGSLGLIWFRLGVWRALKIVNEEGARICPLCGRGETSHHILSECEATEALRKRFLPESFIISSRGYLATYNILNNAKFCDSVEKFMQSSTVEGGTGRGGGSRGNKGKDHPFFQSTLIQSAANTCIPLMSCEPARREQILCRPALEYAVREVQDNRQGLELNGLHQLLVYADDVNMLGENPQRIRENATILLEASKAIGLEVNPENTKHMIMYRDQNIVRNENIKIEDLSFEEVEKGKYLGATANGGGSTLKINREKERTKERKKEKKEERKKKKEKEKERKKKERKKKKRKRKRRKERMKEKRKERKKTKKKEKGKERKNERKKERKTEKEKERKKKERKKEKERKNERKRKERKKKKRKKGKEKNERKKKEKKKKKERMKEKRKERKKRKRKKENERKRMKERKKEKKKKERRKRKKEKEKRKSERKKERKKTNKE</sequence>
<dbReference type="Proteomes" id="UP001148838">
    <property type="component" value="Unassembled WGS sequence"/>
</dbReference>
<name>A0ABQ8SP19_PERAM</name>
<feature type="region of interest" description="Disordered" evidence="1">
    <location>
        <begin position="273"/>
        <end position="470"/>
    </location>
</feature>
<organism evidence="2 3">
    <name type="scientific">Periplaneta americana</name>
    <name type="common">American cockroach</name>
    <name type="synonym">Blatta americana</name>
    <dbReference type="NCBI Taxonomy" id="6978"/>
    <lineage>
        <taxon>Eukaryota</taxon>
        <taxon>Metazoa</taxon>
        <taxon>Ecdysozoa</taxon>
        <taxon>Arthropoda</taxon>
        <taxon>Hexapoda</taxon>
        <taxon>Insecta</taxon>
        <taxon>Pterygota</taxon>
        <taxon>Neoptera</taxon>
        <taxon>Polyneoptera</taxon>
        <taxon>Dictyoptera</taxon>
        <taxon>Blattodea</taxon>
        <taxon>Blattoidea</taxon>
        <taxon>Blattidae</taxon>
        <taxon>Blattinae</taxon>
        <taxon>Periplaneta</taxon>
    </lineage>
</organism>
<evidence type="ECO:0000313" key="2">
    <source>
        <dbReference type="EMBL" id="KAJ4435511.1"/>
    </source>
</evidence>
<feature type="compositionally biased region" description="Basic and acidic residues" evidence="1">
    <location>
        <begin position="285"/>
        <end position="301"/>
    </location>
</feature>
<gene>
    <name evidence="2" type="ORF">ANN_18127</name>
</gene>
<keyword evidence="3" id="KW-1185">Reference proteome</keyword>
<comment type="caution">
    <text evidence="2">The sequence shown here is derived from an EMBL/GenBank/DDBJ whole genome shotgun (WGS) entry which is preliminary data.</text>
</comment>
<dbReference type="PANTHER" id="PTHR24103">
    <property type="entry name" value="E3 UBIQUITIN-PROTEIN LIGASE TRIM"/>
    <property type="match status" value="1"/>
</dbReference>
<protein>
    <recommendedName>
        <fullName evidence="4">Reverse transcriptase domain-containing protein</fullName>
    </recommendedName>
</protein>
<feature type="compositionally biased region" description="Basic residues" evidence="1">
    <location>
        <begin position="366"/>
        <end position="396"/>
    </location>
</feature>
<proteinExistence type="predicted"/>
<feature type="compositionally biased region" description="Basic and acidic residues" evidence="1">
    <location>
        <begin position="347"/>
        <end position="365"/>
    </location>
</feature>
<accession>A0ABQ8SP19</accession>
<evidence type="ECO:0000256" key="1">
    <source>
        <dbReference type="SAM" id="MobiDB-lite"/>
    </source>
</evidence>
<reference evidence="2 3" key="1">
    <citation type="journal article" date="2022" name="Allergy">
        <title>Genome assembly and annotation of Periplaneta americana reveal a comprehensive cockroach allergen profile.</title>
        <authorList>
            <person name="Wang L."/>
            <person name="Xiong Q."/>
            <person name="Saelim N."/>
            <person name="Wang L."/>
            <person name="Nong W."/>
            <person name="Wan A.T."/>
            <person name="Shi M."/>
            <person name="Liu X."/>
            <person name="Cao Q."/>
            <person name="Hui J.H.L."/>
            <person name="Sookrung N."/>
            <person name="Leung T.F."/>
            <person name="Tungtrongchitr A."/>
            <person name="Tsui S.K.W."/>
        </authorList>
    </citation>
    <scope>NUCLEOTIDE SEQUENCE [LARGE SCALE GENOMIC DNA]</scope>
    <source>
        <strain evidence="2">PWHHKU_190912</strain>
    </source>
</reference>
<evidence type="ECO:0008006" key="4">
    <source>
        <dbReference type="Google" id="ProtNLM"/>
    </source>
</evidence>
<dbReference type="InterPro" id="IPR050143">
    <property type="entry name" value="TRIM/RBCC"/>
</dbReference>
<feature type="compositionally biased region" description="Basic residues" evidence="1">
    <location>
        <begin position="434"/>
        <end position="454"/>
    </location>
</feature>